<keyword evidence="3" id="KW-0808">Transferase</keyword>
<evidence type="ECO:0000256" key="6">
    <source>
        <dbReference type="ARBA" id="ARBA00023125"/>
    </source>
</evidence>
<keyword evidence="5" id="KW-0680">Restriction system</keyword>
<reference evidence="13 14" key="1">
    <citation type="submission" date="2018-09" db="EMBL/GenBank/DDBJ databases">
        <title>Genomic Encyclopedia of Archaeal and Bacterial Type Strains, Phase II (KMG-II): from individual species to whole genera.</title>
        <authorList>
            <person name="Goeker M."/>
        </authorList>
    </citation>
    <scope>NUCLEOTIDE SEQUENCE [LARGE SCALE GENOMIC DNA]</scope>
    <source>
        <strain evidence="13 14">DSM 21950</strain>
    </source>
</reference>
<feature type="domain" description="DUF7149" evidence="11">
    <location>
        <begin position="6"/>
        <end position="240"/>
    </location>
</feature>
<feature type="domain" description="TaqI-like C-terminal specificity" evidence="10">
    <location>
        <begin position="1040"/>
        <end position="1167"/>
    </location>
</feature>
<dbReference type="Pfam" id="PF07669">
    <property type="entry name" value="Eco57I"/>
    <property type="match status" value="1"/>
</dbReference>
<dbReference type="InterPro" id="IPR056716">
    <property type="entry name" value="DUF7814"/>
</dbReference>
<dbReference type="PANTHER" id="PTHR33841">
    <property type="entry name" value="DNA METHYLTRANSFERASE YEEA-RELATED"/>
    <property type="match status" value="1"/>
</dbReference>
<evidence type="ECO:0000256" key="1">
    <source>
        <dbReference type="ARBA" id="ARBA00011900"/>
    </source>
</evidence>
<proteinExistence type="predicted"/>
<dbReference type="InterPro" id="IPR029063">
    <property type="entry name" value="SAM-dependent_MTases_sf"/>
</dbReference>
<evidence type="ECO:0000259" key="12">
    <source>
        <dbReference type="Pfam" id="PF25120"/>
    </source>
</evidence>
<name>A0A419X8W0_9BACT</name>
<keyword evidence="6" id="KW-0238">DNA-binding</keyword>
<keyword evidence="8" id="KW-0175">Coiled coil</keyword>
<dbReference type="Pfam" id="PF25120">
    <property type="entry name" value="DUF7814"/>
    <property type="match status" value="1"/>
</dbReference>
<dbReference type="InterPro" id="IPR011639">
    <property type="entry name" value="MethylTrfase_TaqI-like_dom"/>
</dbReference>
<gene>
    <name evidence="13" type="ORF">BXY64_1189</name>
</gene>
<keyword evidence="13" id="KW-0540">Nuclease</keyword>
<dbReference type="GO" id="GO:0004519">
    <property type="term" value="F:endonuclease activity"/>
    <property type="evidence" value="ECO:0007669"/>
    <property type="project" value="UniProtKB-KW"/>
</dbReference>
<feature type="coiled-coil region" evidence="8">
    <location>
        <begin position="774"/>
        <end position="801"/>
    </location>
</feature>
<dbReference type="GO" id="GO:0003677">
    <property type="term" value="F:DNA binding"/>
    <property type="evidence" value="ECO:0007669"/>
    <property type="project" value="UniProtKB-KW"/>
</dbReference>
<evidence type="ECO:0000256" key="5">
    <source>
        <dbReference type="ARBA" id="ARBA00022747"/>
    </source>
</evidence>
<dbReference type="GO" id="GO:0009007">
    <property type="term" value="F:site-specific DNA-methyltransferase (adenine-specific) activity"/>
    <property type="evidence" value="ECO:0007669"/>
    <property type="project" value="UniProtKB-EC"/>
</dbReference>
<comment type="caution">
    <text evidence="13">The sequence shown here is derived from an EMBL/GenBank/DDBJ whole genome shotgun (WGS) entry which is preliminary data.</text>
</comment>
<sequence length="1271" mass="148360">MTNRINTRKALNPAYRKHKPHRKEVNHFIEQLTSCLKAIESSVDRNESEEHIKEPIRQFLSSTFYKKNYINTRDRVDLAIYLGNDAASHIGVLMEVKKPGNDAEFLKEDNINRKALHELLLYYLRERIDHQNNNIKHLIVTNGYEWFLFKGEDFYNLYYKNNSLVKEYEAFRDGLKDSSKNELFYNEIAKKYIADTESVLPFVYLNFKRTKFDRLTDGHLNTLYKIFSDVHILGHSFGNDSNKLNKRFYNELLHIVGLEEKTIKSKKVIQRKKEGERDYGSLLENTIFTLEDKDHLRDIKSITQVEDKSFSAGLELCLTWINRILFLKLLESQLLAYHNGNNNYKFLNSDFIKGYDDLNNLFFSALAKKEEDRHDKYKDRFKYIPYLNSSLFELNTLEREAFEISSLTDDEIEVSGSTVLKDVNGKKLKGKLKTLDYFFKFLDAYDFATDGKEGIEDRTETKTLINASVLGLIFEKINGYKEGSFYTPAYITMYISRETIRRAVVEKFKQQENEQIEKFEDVVAYCNKFFKQQDSLRFNSIINSIRICDPAVGSGHFLVSALNEIIAIKSELGILCDQEGIPLRCDVQIENDELYISDSIGHLFEYSPEDADSCKIQKTLFHEKQSIIENCLFGVDINPNSVKICRLRLWIELLKNAYYTEEKNLQTLPNIDINIKCGNSLVSRFKLDDDLKAAFKGKDVKYNFNDYKDAVLEYKRTNDKNRKSEIIEIIDEVKNNFKSSLDKPFLDKCKKTEGDYINEKERLNNLEKFGEKIKAKEKKHLKDLKIKFEKATKEKEEIVNNAIYVNAFEWRFEFPEILDEEGKYLGFDVVVGNPPYIRQEDFKEIKKYLSKHFCVYNSLADLLTYFVELSSRILRSKGVFQFIISSKFARAKYGELLRDFLSKNTLLTHFIDFGGKKIFDEATVDAAIIGFINSLPEETSRFIYQEIQKKDNIQVDFKKFLKDNAILYRNNLLGSKAWSFESNQLLELVNKIEIIGTPLRDWDLNVNFGIKTGFNKAFVIDEEIKKQLITDDAKLANIVKPLLRGRDIQKYKSSEIERWLIGTFPSLKIDIKNYTSLEAYLKTFGKRIEQTGEKGARKKTSHKWYETQDNIAFWQDFEKPKLVWKRIGSILRFCYDDSGVYCLDSTCIATGEKVKFLCAVLNSKLCNKELFRTAPKTGTGDLIISVQALEPLCVPMPTEEQEQNILKVFEEILNLKKQNIQIDTSLLESQIDIMVYKLYQLNHNEVLIIDPEFQLTESEYNAFELENTVES</sequence>
<dbReference type="InterPro" id="IPR025931">
    <property type="entry name" value="TaqI_C"/>
</dbReference>
<dbReference type="InterPro" id="IPR050953">
    <property type="entry name" value="N4_N6_ade-DNA_methylase"/>
</dbReference>
<dbReference type="GO" id="GO:0032259">
    <property type="term" value="P:methylation"/>
    <property type="evidence" value="ECO:0007669"/>
    <property type="project" value="UniProtKB-KW"/>
</dbReference>
<evidence type="ECO:0000256" key="2">
    <source>
        <dbReference type="ARBA" id="ARBA00022603"/>
    </source>
</evidence>
<keyword evidence="13" id="KW-0255">Endonuclease</keyword>
<dbReference type="InterPro" id="IPR002052">
    <property type="entry name" value="DNA_methylase_N6_adenine_CS"/>
</dbReference>
<dbReference type="PRINTS" id="PR00507">
    <property type="entry name" value="N12N6MTFRASE"/>
</dbReference>
<organism evidence="13 14">
    <name type="scientific">Marinifilum flexuosum</name>
    <dbReference type="NCBI Taxonomy" id="1117708"/>
    <lineage>
        <taxon>Bacteria</taxon>
        <taxon>Pseudomonadati</taxon>
        <taxon>Bacteroidota</taxon>
        <taxon>Bacteroidia</taxon>
        <taxon>Marinilabiliales</taxon>
        <taxon>Marinifilaceae</taxon>
    </lineage>
</organism>
<keyword evidence="14" id="KW-1185">Reference proteome</keyword>
<dbReference type="SUPFAM" id="SSF53335">
    <property type="entry name" value="S-adenosyl-L-methionine-dependent methyltransferases"/>
    <property type="match status" value="1"/>
</dbReference>
<evidence type="ECO:0000313" key="13">
    <source>
        <dbReference type="EMBL" id="RKE04173.1"/>
    </source>
</evidence>
<dbReference type="InterPro" id="IPR055573">
    <property type="entry name" value="DUF7149"/>
</dbReference>
<evidence type="ECO:0000259" key="11">
    <source>
        <dbReference type="Pfam" id="PF23653"/>
    </source>
</evidence>
<dbReference type="EMBL" id="RAPQ01000008">
    <property type="protein sequence ID" value="RKE04173.1"/>
    <property type="molecule type" value="Genomic_DNA"/>
</dbReference>
<keyword evidence="13" id="KW-0378">Hydrolase</keyword>
<evidence type="ECO:0000259" key="10">
    <source>
        <dbReference type="Pfam" id="PF12950"/>
    </source>
</evidence>
<evidence type="ECO:0000313" key="14">
    <source>
        <dbReference type="Proteomes" id="UP000284531"/>
    </source>
</evidence>
<evidence type="ECO:0000256" key="8">
    <source>
        <dbReference type="SAM" id="Coils"/>
    </source>
</evidence>
<evidence type="ECO:0000256" key="7">
    <source>
        <dbReference type="ARBA" id="ARBA00047942"/>
    </source>
</evidence>
<comment type="catalytic activity">
    <reaction evidence="7">
        <text>a 2'-deoxyadenosine in DNA + S-adenosyl-L-methionine = an N(6)-methyl-2'-deoxyadenosine in DNA + S-adenosyl-L-homocysteine + H(+)</text>
        <dbReference type="Rhea" id="RHEA:15197"/>
        <dbReference type="Rhea" id="RHEA-COMP:12418"/>
        <dbReference type="Rhea" id="RHEA-COMP:12419"/>
        <dbReference type="ChEBI" id="CHEBI:15378"/>
        <dbReference type="ChEBI" id="CHEBI:57856"/>
        <dbReference type="ChEBI" id="CHEBI:59789"/>
        <dbReference type="ChEBI" id="CHEBI:90615"/>
        <dbReference type="ChEBI" id="CHEBI:90616"/>
        <dbReference type="EC" id="2.1.1.72"/>
    </reaction>
</comment>
<dbReference type="Gene3D" id="3.40.50.150">
    <property type="entry name" value="Vaccinia Virus protein VP39"/>
    <property type="match status" value="1"/>
</dbReference>
<dbReference type="GO" id="GO:0009307">
    <property type="term" value="P:DNA restriction-modification system"/>
    <property type="evidence" value="ECO:0007669"/>
    <property type="project" value="UniProtKB-KW"/>
</dbReference>
<feature type="domain" description="Type II methyltransferase M.TaqI-like" evidence="9">
    <location>
        <begin position="630"/>
        <end position="919"/>
    </location>
</feature>
<dbReference type="Pfam" id="PF12950">
    <property type="entry name" value="TaqI_C"/>
    <property type="match status" value="1"/>
</dbReference>
<dbReference type="PANTHER" id="PTHR33841:SF1">
    <property type="entry name" value="DNA METHYLTRANSFERASE A"/>
    <property type="match status" value="1"/>
</dbReference>
<dbReference type="Proteomes" id="UP000284531">
    <property type="component" value="Unassembled WGS sequence"/>
</dbReference>
<feature type="domain" description="DUF7814" evidence="12">
    <location>
        <begin position="241"/>
        <end position="465"/>
    </location>
</feature>
<dbReference type="Pfam" id="PF23653">
    <property type="entry name" value="DUF7149"/>
    <property type="match status" value="1"/>
</dbReference>
<protein>
    <recommendedName>
        <fullName evidence="1">site-specific DNA-methyltransferase (adenine-specific)</fullName>
        <ecNumber evidence="1">2.1.1.72</ecNumber>
    </recommendedName>
</protein>
<evidence type="ECO:0000259" key="9">
    <source>
        <dbReference type="Pfam" id="PF07669"/>
    </source>
</evidence>
<dbReference type="OrthoDB" id="32195at2"/>
<keyword evidence="4" id="KW-0949">S-adenosyl-L-methionine</keyword>
<evidence type="ECO:0000256" key="3">
    <source>
        <dbReference type="ARBA" id="ARBA00022679"/>
    </source>
</evidence>
<dbReference type="AlphaFoldDB" id="A0A419X8W0"/>
<accession>A0A419X8W0</accession>
<evidence type="ECO:0000256" key="4">
    <source>
        <dbReference type="ARBA" id="ARBA00022691"/>
    </source>
</evidence>
<dbReference type="PROSITE" id="PS00092">
    <property type="entry name" value="N6_MTASE"/>
    <property type="match status" value="1"/>
</dbReference>
<keyword evidence="2" id="KW-0489">Methyltransferase</keyword>
<dbReference type="EC" id="2.1.1.72" evidence="1"/>